<protein>
    <submittedName>
        <fullName evidence="2">Uncharacterized protein</fullName>
    </submittedName>
</protein>
<feature type="compositionally biased region" description="Polar residues" evidence="1">
    <location>
        <begin position="322"/>
        <end position="331"/>
    </location>
</feature>
<evidence type="ECO:0000256" key="1">
    <source>
        <dbReference type="SAM" id="MobiDB-lite"/>
    </source>
</evidence>
<proteinExistence type="predicted"/>
<gene>
    <name evidence="2" type="ORF">OBBRIDRAFT_888416</name>
</gene>
<name>A0A8E2AR45_9APHY</name>
<dbReference type="OrthoDB" id="3262817at2759"/>
<feature type="compositionally biased region" description="Acidic residues" evidence="1">
    <location>
        <begin position="200"/>
        <end position="210"/>
    </location>
</feature>
<feature type="compositionally biased region" description="Polar residues" evidence="1">
    <location>
        <begin position="165"/>
        <end position="174"/>
    </location>
</feature>
<feature type="region of interest" description="Disordered" evidence="1">
    <location>
        <begin position="106"/>
        <end position="259"/>
    </location>
</feature>
<feature type="compositionally biased region" description="Acidic residues" evidence="1">
    <location>
        <begin position="175"/>
        <end position="193"/>
    </location>
</feature>
<keyword evidence="3" id="KW-1185">Reference proteome</keyword>
<reference evidence="2 3" key="1">
    <citation type="submission" date="2016-07" db="EMBL/GenBank/DDBJ databases">
        <title>Draft genome of the white-rot fungus Obba rivulosa 3A-2.</title>
        <authorList>
            <consortium name="DOE Joint Genome Institute"/>
            <person name="Miettinen O."/>
            <person name="Riley R."/>
            <person name="Acob R."/>
            <person name="Barry K."/>
            <person name="Cullen D."/>
            <person name="De Vries R."/>
            <person name="Hainaut M."/>
            <person name="Hatakka A."/>
            <person name="Henrissat B."/>
            <person name="Hilden K."/>
            <person name="Kuo R."/>
            <person name="Labutti K."/>
            <person name="Lipzen A."/>
            <person name="Makela M.R."/>
            <person name="Sandor L."/>
            <person name="Spatafora J.W."/>
            <person name="Grigoriev I.V."/>
            <person name="Hibbett D.S."/>
        </authorList>
    </citation>
    <scope>NUCLEOTIDE SEQUENCE [LARGE SCALE GENOMIC DNA]</scope>
    <source>
        <strain evidence="2 3">3A-2</strain>
    </source>
</reference>
<feature type="region of interest" description="Disordered" evidence="1">
    <location>
        <begin position="297"/>
        <end position="331"/>
    </location>
</feature>
<sequence>MMIFQASLNESLKSSQELIVLRYSEQQVLIPLPRTFQDIHTAARELFHLGTNNGLRISTEDLHGHAGVDIEINEAAWKAVSPLLRSIIIQPRADLTSGHTLAPVAHVHQLTPSSSTSSIRESAKAKRKRPSRVREQGQNGEEGTAQKRARVSEEPEQPTAGPGSGSSQRTSFQTEEQDPPVEEQHEYEEEEMEINIGEEHGEEEQVEEAVEYVQDHQAVSYASHEPGQPAYWDEPRREEQAAQSMQRRTEQPRETTPVSRKFKPALEAVTPARGTASQLATPRAGIWQENVALKQEKPSPAPCVKSELSSTAPRTQRVDSVPPTQTQTDSTDSFLVQIQYIGHTAGEDEQLMFKTRGRHHVTKVLHQACRTFGIEDLYERYASAHKPRPSLSPARMRSRLTG</sequence>
<dbReference type="EMBL" id="KV722427">
    <property type="protein sequence ID" value="OCH89418.1"/>
    <property type="molecule type" value="Genomic_DNA"/>
</dbReference>
<evidence type="ECO:0000313" key="2">
    <source>
        <dbReference type="EMBL" id="OCH89418.1"/>
    </source>
</evidence>
<dbReference type="AlphaFoldDB" id="A0A8E2AR45"/>
<organism evidence="2 3">
    <name type="scientific">Obba rivulosa</name>
    <dbReference type="NCBI Taxonomy" id="1052685"/>
    <lineage>
        <taxon>Eukaryota</taxon>
        <taxon>Fungi</taxon>
        <taxon>Dikarya</taxon>
        <taxon>Basidiomycota</taxon>
        <taxon>Agaricomycotina</taxon>
        <taxon>Agaricomycetes</taxon>
        <taxon>Polyporales</taxon>
        <taxon>Gelatoporiaceae</taxon>
        <taxon>Obba</taxon>
    </lineage>
</organism>
<evidence type="ECO:0000313" key="3">
    <source>
        <dbReference type="Proteomes" id="UP000250043"/>
    </source>
</evidence>
<dbReference type="Proteomes" id="UP000250043">
    <property type="component" value="Unassembled WGS sequence"/>
</dbReference>
<accession>A0A8E2AR45</accession>